<dbReference type="PANTHER" id="PTHR24356">
    <property type="entry name" value="SERINE/THREONINE-PROTEIN KINASE"/>
    <property type="match status" value="1"/>
</dbReference>
<accession>A0A9W5T7H3</accession>
<dbReference type="InterPro" id="IPR011009">
    <property type="entry name" value="Kinase-like_dom_sf"/>
</dbReference>
<evidence type="ECO:0000259" key="10">
    <source>
        <dbReference type="PROSITE" id="PS50011"/>
    </source>
</evidence>
<dbReference type="PANTHER" id="PTHR24356:SF163">
    <property type="entry name" value="3-PHOSPHOINOSITIDE-DEPENDENT PROTEIN KINASE 1-RELATED"/>
    <property type="match status" value="1"/>
</dbReference>
<evidence type="ECO:0000256" key="4">
    <source>
        <dbReference type="ARBA" id="ARBA00022741"/>
    </source>
</evidence>
<dbReference type="PROSITE" id="PS50011">
    <property type="entry name" value="PROTEIN_KINASE_DOM"/>
    <property type="match status" value="1"/>
</dbReference>
<dbReference type="Gene3D" id="3.30.200.20">
    <property type="entry name" value="Phosphorylase Kinase, domain 1"/>
    <property type="match status" value="1"/>
</dbReference>
<reference evidence="11" key="1">
    <citation type="submission" date="2019-12" db="EMBL/GenBank/DDBJ databases">
        <title>Genome sequence of Babesia ovis.</title>
        <authorList>
            <person name="Yamagishi J."/>
            <person name="Sevinc F."/>
            <person name="Xuan X."/>
        </authorList>
    </citation>
    <scope>NUCLEOTIDE SEQUENCE</scope>
    <source>
        <strain evidence="11">Selcuk</strain>
    </source>
</reference>
<dbReference type="GO" id="GO:0035556">
    <property type="term" value="P:intracellular signal transduction"/>
    <property type="evidence" value="ECO:0007669"/>
    <property type="project" value="TreeGrafter"/>
</dbReference>
<keyword evidence="6" id="KW-0067">ATP-binding</keyword>
<dbReference type="SUPFAM" id="SSF56112">
    <property type="entry name" value="Protein kinase-like (PK-like)"/>
    <property type="match status" value="1"/>
</dbReference>
<comment type="catalytic activity">
    <reaction evidence="8">
        <text>L-seryl-[protein] + ATP = O-phospho-L-seryl-[protein] + ADP + H(+)</text>
        <dbReference type="Rhea" id="RHEA:17989"/>
        <dbReference type="Rhea" id="RHEA-COMP:9863"/>
        <dbReference type="Rhea" id="RHEA-COMP:11604"/>
        <dbReference type="ChEBI" id="CHEBI:15378"/>
        <dbReference type="ChEBI" id="CHEBI:29999"/>
        <dbReference type="ChEBI" id="CHEBI:30616"/>
        <dbReference type="ChEBI" id="CHEBI:83421"/>
        <dbReference type="ChEBI" id="CHEBI:456216"/>
        <dbReference type="EC" id="2.7.11.1"/>
    </reaction>
</comment>
<comment type="caution">
    <text evidence="11">The sequence shown here is derived from an EMBL/GenBank/DDBJ whole genome shotgun (WGS) entry which is preliminary data.</text>
</comment>
<dbReference type="EMBL" id="BLIY01000001">
    <property type="protein sequence ID" value="GFE52684.1"/>
    <property type="molecule type" value="Genomic_DNA"/>
</dbReference>
<evidence type="ECO:0000256" key="7">
    <source>
        <dbReference type="ARBA" id="ARBA00047899"/>
    </source>
</evidence>
<evidence type="ECO:0000256" key="1">
    <source>
        <dbReference type="ARBA" id="ARBA00012513"/>
    </source>
</evidence>
<feature type="compositionally biased region" description="Polar residues" evidence="9">
    <location>
        <begin position="198"/>
        <end position="222"/>
    </location>
</feature>
<evidence type="ECO:0000313" key="12">
    <source>
        <dbReference type="Proteomes" id="UP001057455"/>
    </source>
</evidence>
<dbReference type="PROSITE" id="PS00108">
    <property type="entry name" value="PROTEIN_KINASE_ST"/>
    <property type="match status" value="1"/>
</dbReference>
<sequence length="426" mass="48749">MKSGFLFSSDPKVSKLSDTKVVNDDTLGKRKYRLDDFEFERNIGSGNLSEVWHVTLKARPKESYALKIFNVQKVKQNNHVKYVQQERTAMLHLNSPGHPNVIRMIDTFRDDNHVYLLYEYADGGELWEEIKNIGVPDKSIARVLVWQLLNGLEYIHNRRLIHRDIKCENIVIQNGILKFIDFGTSKFFDGPENPEQDCANTTQQPNAGSSKGTTTTDSNVAQTSLGRLNTKREFENYVGTPNFMPPEAISNQSSGYAGDLWSFGCTIYQLLLGMNCFIGSSSYFIYKNVKGNKLGFPQDFDLDAKDLIENLIVSDPNNRMTLADVRRHKYFAGIDDAIGTICKLKRFDSLDVESRSICSKVQEAIFDLTIKREGVTDTDYEEIEELIESIRQRGMTSMVNNLLFNYLRMREQLAAEIDEANLYMRE</sequence>
<gene>
    <name evidence="11" type="ORF">BaOVIS_000880</name>
</gene>
<dbReference type="SMART" id="SM00220">
    <property type="entry name" value="S_TKc"/>
    <property type="match status" value="1"/>
</dbReference>
<dbReference type="InterPro" id="IPR050236">
    <property type="entry name" value="Ser_Thr_kinase_AGC"/>
</dbReference>
<keyword evidence="5 11" id="KW-0418">Kinase</keyword>
<dbReference type="Proteomes" id="UP001057455">
    <property type="component" value="Unassembled WGS sequence"/>
</dbReference>
<feature type="domain" description="Protein kinase" evidence="10">
    <location>
        <begin position="37"/>
        <end position="331"/>
    </location>
</feature>
<dbReference type="InterPro" id="IPR008271">
    <property type="entry name" value="Ser/Thr_kinase_AS"/>
</dbReference>
<evidence type="ECO:0000256" key="6">
    <source>
        <dbReference type="ARBA" id="ARBA00022840"/>
    </source>
</evidence>
<organism evidence="11 12">
    <name type="scientific">Babesia ovis</name>
    <dbReference type="NCBI Taxonomy" id="5869"/>
    <lineage>
        <taxon>Eukaryota</taxon>
        <taxon>Sar</taxon>
        <taxon>Alveolata</taxon>
        <taxon>Apicomplexa</taxon>
        <taxon>Aconoidasida</taxon>
        <taxon>Piroplasmida</taxon>
        <taxon>Babesiidae</taxon>
        <taxon>Babesia</taxon>
    </lineage>
</organism>
<evidence type="ECO:0000256" key="2">
    <source>
        <dbReference type="ARBA" id="ARBA00022527"/>
    </source>
</evidence>
<name>A0A9W5T7H3_BABOV</name>
<dbReference type="EC" id="2.7.11.1" evidence="1"/>
<comment type="catalytic activity">
    <reaction evidence="7">
        <text>L-threonyl-[protein] + ATP = O-phospho-L-threonyl-[protein] + ADP + H(+)</text>
        <dbReference type="Rhea" id="RHEA:46608"/>
        <dbReference type="Rhea" id="RHEA-COMP:11060"/>
        <dbReference type="Rhea" id="RHEA-COMP:11605"/>
        <dbReference type="ChEBI" id="CHEBI:15378"/>
        <dbReference type="ChEBI" id="CHEBI:30013"/>
        <dbReference type="ChEBI" id="CHEBI:30616"/>
        <dbReference type="ChEBI" id="CHEBI:61977"/>
        <dbReference type="ChEBI" id="CHEBI:456216"/>
        <dbReference type="EC" id="2.7.11.1"/>
    </reaction>
</comment>
<dbReference type="Gene3D" id="1.10.510.10">
    <property type="entry name" value="Transferase(Phosphotransferase) domain 1"/>
    <property type="match status" value="1"/>
</dbReference>
<dbReference type="InterPro" id="IPR000719">
    <property type="entry name" value="Prot_kinase_dom"/>
</dbReference>
<proteinExistence type="predicted"/>
<protein>
    <recommendedName>
        <fullName evidence="1">non-specific serine/threonine protein kinase</fullName>
        <ecNumber evidence="1">2.7.11.1</ecNumber>
    </recommendedName>
</protein>
<dbReference type="OrthoDB" id="347657at2759"/>
<keyword evidence="2" id="KW-0723">Serine/threonine-protein kinase</keyword>
<dbReference type="Pfam" id="PF00069">
    <property type="entry name" value="Pkinase"/>
    <property type="match status" value="2"/>
</dbReference>
<dbReference type="GO" id="GO:0004674">
    <property type="term" value="F:protein serine/threonine kinase activity"/>
    <property type="evidence" value="ECO:0007669"/>
    <property type="project" value="UniProtKB-KW"/>
</dbReference>
<evidence type="ECO:0000256" key="8">
    <source>
        <dbReference type="ARBA" id="ARBA00048679"/>
    </source>
</evidence>
<evidence type="ECO:0000256" key="9">
    <source>
        <dbReference type="SAM" id="MobiDB-lite"/>
    </source>
</evidence>
<keyword evidence="4" id="KW-0547">Nucleotide-binding</keyword>
<keyword evidence="12" id="KW-1185">Reference proteome</keyword>
<evidence type="ECO:0000313" key="11">
    <source>
        <dbReference type="EMBL" id="GFE52684.1"/>
    </source>
</evidence>
<keyword evidence="3" id="KW-0808">Transferase</keyword>
<dbReference type="AlphaFoldDB" id="A0A9W5T7H3"/>
<dbReference type="GO" id="GO:0005524">
    <property type="term" value="F:ATP binding"/>
    <property type="evidence" value="ECO:0007669"/>
    <property type="project" value="UniProtKB-KW"/>
</dbReference>
<evidence type="ECO:0000256" key="5">
    <source>
        <dbReference type="ARBA" id="ARBA00022777"/>
    </source>
</evidence>
<evidence type="ECO:0000256" key="3">
    <source>
        <dbReference type="ARBA" id="ARBA00022679"/>
    </source>
</evidence>
<feature type="region of interest" description="Disordered" evidence="9">
    <location>
        <begin position="193"/>
        <end position="222"/>
    </location>
</feature>